<keyword evidence="1" id="KW-0812">Transmembrane</keyword>
<organism evidence="2 3">
    <name type="scientific">Anopheles culicifacies</name>
    <dbReference type="NCBI Taxonomy" id="139723"/>
    <lineage>
        <taxon>Eukaryota</taxon>
        <taxon>Metazoa</taxon>
        <taxon>Ecdysozoa</taxon>
        <taxon>Arthropoda</taxon>
        <taxon>Hexapoda</taxon>
        <taxon>Insecta</taxon>
        <taxon>Pterygota</taxon>
        <taxon>Neoptera</taxon>
        <taxon>Endopterygota</taxon>
        <taxon>Diptera</taxon>
        <taxon>Nematocera</taxon>
        <taxon>Culicoidea</taxon>
        <taxon>Culicidae</taxon>
        <taxon>Anophelinae</taxon>
        <taxon>Anopheles</taxon>
        <taxon>culicifacies species complex</taxon>
    </lineage>
</organism>
<evidence type="ECO:0000313" key="2">
    <source>
        <dbReference type="EnsemblMetazoa" id="ACUA014139-PA"/>
    </source>
</evidence>
<name>A0A182MBE2_9DIPT</name>
<evidence type="ECO:0000313" key="3">
    <source>
        <dbReference type="Proteomes" id="UP000075883"/>
    </source>
</evidence>
<reference evidence="3" key="1">
    <citation type="submission" date="2013-09" db="EMBL/GenBank/DDBJ databases">
        <title>The Genome Sequence of Anopheles culicifacies species A.</title>
        <authorList>
            <consortium name="The Broad Institute Genomics Platform"/>
            <person name="Neafsey D.E."/>
            <person name="Besansky N."/>
            <person name="Howell P."/>
            <person name="Walton C."/>
            <person name="Young S.K."/>
            <person name="Zeng Q."/>
            <person name="Gargeya S."/>
            <person name="Fitzgerald M."/>
            <person name="Haas B."/>
            <person name="Abouelleil A."/>
            <person name="Allen A.W."/>
            <person name="Alvarado L."/>
            <person name="Arachchi H.M."/>
            <person name="Berlin A.M."/>
            <person name="Chapman S.B."/>
            <person name="Gainer-Dewar J."/>
            <person name="Goldberg J."/>
            <person name="Griggs A."/>
            <person name="Gujja S."/>
            <person name="Hansen M."/>
            <person name="Howarth C."/>
            <person name="Imamovic A."/>
            <person name="Ireland A."/>
            <person name="Larimer J."/>
            <person name="McCowan C."/>
            <person name="Murphy C."/>
            <person name="Pearson M."/>
            <person name="Poon T.W."/>
            <person name="Priest M."/>
            <person name="Roberts A."/>
            <person name="Saif S."/>
            <person name="Shea T."/>
            <person name="Sisk P."/>
            <person name="Sykes S."/>
            <person name="Wortman J."/>
            <person name="Nusbaum C."/>
            <person name="Birren B."/>
        </authorList>
    </citation>
    <scope>NUCLEOTIDE SEQUENCE [LARGE SCALE GENOMIC DNA]</scope>
    <source>
        <strain evidence="3">A-37</strain>
    </source>
</reference>
<accession>A0A182MBE2</accession>
<reference evidence="2" key="2">
    <citation type="submission" date="2020-05" db="UniProtKB">
        <authorList>
            <consortium name="EnsemblMetazoa"/>
        </authorList>
    </citation>
    <scope>IDENTIFICATION</scope>
    <source>
        <strain evidence="2">A-37</strain>
    </source>
</reference>
<protein>
    <submittedName>
        <fullName evidence="2">Uncharacterized protein</fullName>
    </submittedName>
</protein>
<keyword evidence="3" id="KW-1185">Reference proteome</keyword>
<proteinExistence type="predicted"/>
<dbReference type="VEuPathDB" id="VectorBase:ACUA014139"/>
<dbReference type="EnsemblMetazoa" id="ACUA014139-RA">
    <property type="protein sequence ID" value="ACUA014139-PA"/>
    <property type="gene ID" value="ACUA014139"/>
</dbReference>
<keyword evidence="1" id="KW-0472">Membrane</keyword>
<dbReference type="EMBL" id="AXCM01004000">
    <property type="status" value="NOT_ANNOTATED_CDS"/>
    <property type="molecule type" value="Genomic_DNA"/>
</dbReference>
<dbReference type="PANTHER" id="PTHR33426:SF30">
    <property type="match status" value="1"/>
</dbReference>
<sequence length="250" mass="28196">MASVAILVLAKIASITELLATLRAQKTCAMRMGPHVVLEQMLRLKAFVAKYTEMRSSGGVTILMMLCILIARLVMLFVVIPKIGKQSERCIATVTLVRIVTDVRFHMLHHVVALRKATLANINAGKTYTIALFRRRTRIRLARLIMCFVVIAEIRKQPKRFVTTIALVRVVTDVYFHMLHHIVTLREAPLTILQQSEGGVTAITLIRIVTDMCSHMLYQNVALCEATIAVRTFVRLFTGVGQHVTLYMIR</sequence>
<dbReference type="AlphaFoldDB" id="A0A182MBE2"/>
<keyword evidence="1" id="KW-1133">Transmembrane helix</keyword>
<feature type="transmembrane region" description="Helical" evidence="1">
    <location>
        <begin position="60"/>
        <end position="80"/>
    </location>
</feature>
<dbReference type="EMBL" id="AXCM01003999">
    <property type="status" value="NOT_ANNOTATED_CDS"/>
    <property type="molecule type" value="Genomic_DNA"/>
</dbReference>
<evidence type="ECO:0000256" key="1">
    <source>
        <dbReference type="SAM" id="Phobius"/>
    </source>
</evidence>
<dbReference type="Proteomes" id="UP000075883">
    <property type="component" value="Unassembled WGS sequence"/>
</dbReference>
<dbReference type="PANTHER" id="PTHR33426">
    <property type="entry name" value="C2H2-TYPE DOMAIN-CONTAINING PROTEIN"/>
    <property type="match status" value="1"/>
</dbReference>